<dbReference type="RefSeq" id="WP_168882691.1">
    <property type="nucleotide sequence ID" value="NZ_JABAIL010000003.1"/>
</dbReference>
<dbReference type="GO" id="GO:1990281">
    <property type="term" value="C:efflux pump complex"/>
    <property type="evidence" value="ECO:0007669"/>
    <property type="project" value="TreeGrafter"/>
</dbReference>
<keyword evidence="2" id="KW-0175">Coiled coil</keyword>
<dbReference type="Proteomes" id="UP000585050">
    <property type="component" value="Unassembled WGS sequence"/>
</dbReference>
<dbReference type="SUPFAM" id="SSF111369">
    <property type="entry name" value="HlyD-like secretion proteins"/>
    <property type="match status" value="1"/>
</dbReference>
<dbReference type="InterPro" id="IPR058625">
    <property type="entry name" value="MdtA-like_BSH"/>
</dbReference>
<organism evidence="5 6">
    <name type="scientific">Flammeovirga agarivorans</name>
    <dbReference type="NCBI Taxonomy" id="2726742"/>
    <lineage>
        <taxon>Bacteria</taxon>
        <taxon>Pseudomonadati</taxon>
        <taxon>Bacteroidota</taxon>
        <taxon>Cytophagia</taxon>
        <taxon>Cytophagales</taxon>
        <taxon>Flammeovirgaceae</taxon>
        <taxon>Flammeovirga</taxon>
    </lineage>
</organism>
<protein>
    <submittedName>
        <fullName evidence="5">Efflux RND transporter periplasmic adaptor subunit</fullName>
    </submittedName>
</protein>
<sequence length="341" mass="38327">MRTQSLLRSIFILSILSSLFGCKEEQKPKKEVTYSVKTQKINSITTQDEIDLLGELKSEGKHELSFLVDGKLIKVYVKEGQNIKKGQKIAQLDRSDYQQALEIYQAKLDEANDQLSRLTKMYNAGSLAEADYQKIVSLQKQAESGYNLYRNKLKYTTLYSPVNGKAGRIWVRSGGGISQGEPIVSVIDNSSVYASVGVPENKINLIDDQHKVNVKVEATGELLEGTINKIYPSASKLTRSFTLDILLNNPSKELREGMLCTVHIKEKEVIEMVQVPMELVVHDIDGLDYVYLARKNIAYKQRVITGKIFGNNIQITKGVYNNDIIITNPPLKLMDGSKITY</sequence>
<dbReference type="InterPro" id="IPR006143">
    <property type="entry name" value="RND_pump_MFP"/>
</dbReference>
<feature type="domain" description="CusB-like beta-barrel" evidence="4">
    <location>
        <begin position="192"/>
        <end position="267"/>
    </location>
</feature>
<dbReference type="AlphaFoldDB" id="A0A7X8XW53"/>
<dbReference type="NCBIfam" id="TIGR01730">
    <property type="entry name" value="RND_mfp"/>
    <property type="match status" value="1"/>
</dbReference>
<accession>A0A7X8XW53</accession>
<dbReference type="PANTHER" id="PTHR30469:SF15">
    <property type="entry name" value="HLYD FAMILY OF SECRETION PROTEINS"/>
    <property type="match status" value="1"/>
</dbReference>
<evidence type="ECO:0000259" key="3">
    <source>
        <dbReference type="Pfam" id="PF25917"/>
    </source>
</evidence>
<dbReference type="Gene3D" id="2.40.420.20">
    <property type="match status" value="1"/>
</dbReference>
<dbReference type="Gene3D" id="2.40.30.170">
    <property type="match status" value="1"/>
</dbReference>
<dbReference type="Gene3D" id="1.10.287.470">
    <property type="entry name" value="Helix hairpin bin"/>
    <property type="match status" value="1"/>
</dbReference>
<dbReference type="PANTHER" id="PTHR30469">
    <property type="entry name" value="MULTIDRUG RESISTANCE PROTEIN MDTA"/>
    <property type="match status" value="1"/>
</dbReference>
<reference evidence="5 6" key="1">
    <citation type="submission" date="2020-04" db="EMBL/GenBank/DDBJ databases">
        <title>Flammeovirga sp. SR4, a novel species isolated from seawater.</title>
        <authorList>
            <person name="Wang X."/>
        </authorList>
    </citation>
    <scope>NUCLEOTIDE SEQUENCE [LARGE SCALE GENOMIC DNA]</scope>
    <source>
        <strain evidence="5 6">SR4</strain>
    </source>
</reference>
<dbReference type="InterPro" id="IPR058792">
    <property type="entry name" value="Beta-barrel_RND_2"/>
</dbReference>
<dbReference type="EMBL" id="JABAIL010000003">
    <property type="protein sequence ID" value="NLR91983.1"/>
    <property type="molecule type" value="Genomic_DNA"/>
</dbReference>
<evidence type="ECO:0000256" key="2">
    <source>
        <dbReference type="SAM" id="Coils"/>
    </source>
</evidence>
<keyword evidence="6" id="KW-1185">Reference proteome</keyword>
<evidence type="ECO:0000313" key="6">
    <source>
        <dbReference type="Proteomes" id="UP000585050"/>
    </source>
</evidence>
<comment type="similarity">
    <text evidence="1">Belongs to the membrane fusion protein (MFP) (TC 8.A.1) family.</text>
</comment>
<dbReference type="Gene3D" id="2.40.50.100">
    <property type="match status" value="1"/>
</dbReference>
<gene>
    <name evidence="5" type="ORF">HGP29_12230</name>
</gene>
<evidence type="ECO:0000256" key="1">
    <source>
        <dbReference type="ARBA" id="ARBA00009477"/>
    </source>
</evidence>
<comment type="caution">
    <text evidence="5">The sequence shown here is derived from an EMBL/GenBank/DDBJ whole genome shotgun (WGS) entry which is preliminary data.</text>
</comment>
<evidence type="ECO:0000259" key="4">
    <source>
        <dbReference type="Pfam" id="PF25954"/>
    </source>
</evidence>
<dbReference type="GO" id="GO:0015562">
    <property type="term" value="F:efflux transmembrane transporter activity"/>
    <property type="evidence" value="ECO:0007669"/>
    <property type="project" value="TreeGrafter"/>
</dbReference>
<evidence type="ECO:0000313" key="5">
    <source>
        <dbReference type="EMBL" id="NLR91983.1"/>
    </source>
</evidence>
<dbReference type="Pfam" id="PF25917">
    <property type="entry name" value="BSH_RND"/>
    <property type="match status" value="1"/>
</dbReference>
<name>A0A7X8XW53_9BACT</name>
<feature type="coiled-coil region" evidence="2">
    <location>
        <begin position="94"/>
        <end position="121"/>
    </location>
</feature>
<dbReference type="PROSITE" id="PS51257">
    <property type="entry name" value="PROKAR_LIPOPROTEIN"/>
    <property type="match status" value="1"/>
</dbReference>
<feature type="domain" description="Multidrug resistance protein MdtA-like barrel-sandwich hybrid" evidence="3">
    <location>
        <begin position="68"/>
        <end position="186"/>
    </location>
</feature>
<dbReference type="Pfam" id="PF25954">
    <property type="entry name" value="Beta-barrel_RND_2"/>
    <property type="match status" value="1"/>
</dbReference>
<proteinExistence type="inferred from homology"/>